<name>A0A8T0DBR5_9TREM</name>
<proteinExistence type="predicted"/>
<evidence type="ECO:0000313" key="3">
    <source>
        <dbReference type="EMBL" id="KAF8565275.1"/>
    </source>
</evidence>
<evidence type="ECO:0000259" key="2">
    <source>
        <dbReference type="Pfam" id="PF20262"/>
    </source>
</evidence>
<dbReference type="Pfam" id="PF20262">
    <property type="entry name" value="UNC80_C"/>
    <property type="match status" value="1"/>
</dbReference>
<dbReference type="GO" id="GO:0034703">
    <property type="term" value="C:cation channel complex"/>
    <property type="evidence" value="ECO:0007669"/>
    <property type="project" value="TreeGrafter"/>
</dbReference>
<dbReference type="InterPro" id="IPR046460">
    <property type="entry name" value="UNC80_C"/>
</dbReference>
<comment type="caution">
    <text evidence="3">The sequence shown here is derived from an EMBL/GenBank/DDBJ whole genome shotgun (WGS) entry which is preliminary data.</text>
</comment>
<keyword evidence="4" id="KW-1185">Reference proteome</keyword>
<dbReference type="PANTHER" id="PTHR31781">
    <property type="entry name" value="UNC80"/>
    <property type="match status" value="1"/>
</dbReference>
<dbReference type="Proteomes" id="UP000699462">
    <property type="component" value="Unassembled WGS sequence"/>
</dbReference>
<accession>A0A8T0DBR5</accession>
<dbReference type="GO" id="GO:0030424">
    <property type="term" value="C:axon"/>
    <property type="evidence" value="ECO:0007669"/>
    <property type="project" value="TreeGrafter"/>
</dbReference>
<feature type="region of interest" description="Disordered" evidence="1">
    <location>
        <begin position="1"/>
        <end position="20"/>
    </location>
</feature>
<evidence type="ECO:0000313" key="4">
    <source>
        <dbReference type="Proteomes" id="UP000699462"/>
    </source>
</evidence>
<dbReference type="PANTHER" id="PTHR31781:SF1">
    <property type="entry name" value="PROTEIN UNC-80 HOMOLOG"/>
    <property type="match status" value="1"/>
</dbReference>
<organism evidence="3 4">
    <name type="scientific">Paragonimus westermani</name>
    <dbReference type="NCBI Taxonomy" id="34504"/>
    <lineage>
        <taxon>Eukaryota</taxon>
        <taxon>Metazoa</taxon>
        <taxon>Spiralia</taxon>
        <taxon>Lophotrochozoa</taxon>
        <taxon>Platyhelminthes</taxon>
        <taxon>Trematoda</taxon>
        <taxon>Digenea</taxon>
        <taxon>Plagiorchiida</taxon>
        <taxon>Troglotremata</taxon>
        <taxon>Troglotrematidae</taxon>
        <taxon>Paragonimus</taxon>
    </lineage>
</organism>
<dbReference type="EMBL" id="JTDF01007027">
    <property type="protein sequence ID" value="KAF8565275.1"/>
    <property type="molecule type" value="Genomic_DNA"/>
</dbReference>
<dbReference type="GO" id="GO:0005261">
    <property type="term" value="F:monoatomic cation channel activity"/>
    <property type="evidence" value="ECO:0007669"/>
    <property type="project" value="TreeGrafter"/>
</dbReference>
<gene>
    <name evidence="3" type="ORF">P879_07926</name>
</gene>
<feature type="compositionally biased region" description="Polar residues" evidence="1">
    <location>
        <begin position="1"/>
        <end position="13"/>
    </location>
</feature>
<dbReference type="GO" id="GO:0055080">
    <property type="term" value="P:monoatomic cation homeostasis"/>
    <property type="evidence" value="ECO:0007669"/>
    <property type="project" value="TreeGrafter"/>
</dbReference>
<reference evidence="3 4" key="1">
    <citation type="submission" date="2019-07" db="EMBL/GenBank/DDBJ databases">
        <title>Annotation for the trematode Paragonimus westermani.</title>
        <authorList>
            <person name="Choi Y.-J."/>
        </authorList>
    </citation>
    <scope>NUCLEOTIDE SEQUENCE [LARGE SCALE GENOMIC DNA]</scope>
    <source>
        <strain evidence="3">180907_Pwestermani</strain>
    </source>
</reference>
<evidence type="ECO:0000256" key="1">
    <source>
        <dbReference type="SAM" id="MobiDB-lite"/>
    </source>
</evidence>
<sequence>MNVSANMTSGTAVSGSGGGGGNAIQEEFSAAMRRLSVAPVNRSMVNQGRNSSWRQGSIPWFRNSALTHDDDDRGYGGWHSLFPTQPLQQAQYIFPSALCAATVLLIHLLDDTAVNDQGIAVNTIAEYCVFQCLLEDTTLFMRFILERLTRTHHKGELIFVLRKMIQRLPGLPMQSAHTIFNNLVGYIMFHVRASSYVAPEAIACALSVLHLSTLLLTANLPCAKQFNVFDNDIGVAQLVRLQDDNKDYQFEDILRDALESNGIPADQSHLYFLFDDRSNVIRNNSHYIRDFYPFKRNHNPKLRLRQLDTQEGLYLLQQNALNLKFQEIGKVLFTTTVLQNTPSAQVCQLIAMLLGKPSKQMTEYELALIHVFNLACLRNSTCDSEVNI</sequence>
<protein>
    <recommendedName>
        <fullName evidence="2">Protein UNC80 C-terminal domain-containing protein</fullName>
    </recommendedName>
</protein>
<feature type="domain" description="Protein UNC80 C-terminal" evidence="2">
    <location>
        <begin position="85"/>
        <end position="353"/>
    </location>
</feature>
<dbReference type="AlphaFoldDB" id="A0A8T0DBR5"/>
<dbReference type="OrthoDB" id="5584001at2759"/>